<proteinExistence type="predicted"/>
<gene>
    <name evidence="1" type="ORF">SAMN05443668_11228</name>
</gene>
<evidence type="ECO:0000313" key="2">
    <source>
        <dbReference type="Proteomes" id="UP000184440"/>
    </source>
</evidence>
<dbReference type="NCBIfam" id="TIGR03882">
    <property type="entry name" value="cyclo_dehyd_2"/>
    <property type="match status" value="1"/>
</dbReference>
<organism evidence="1 2">
    <name type="scientific">Cryptosporangium aurantiacum</name>
    <dbReference type="NCBI Taxonomy" id="134849"/>
    <lineage>
        <taxon>Bacteria</taxon>
        <taxon>Bacillati</taxon>
        <taxon>Actinomycetota</taxon>
        <taxon>Actinomycetes</taxon>
        <taxon>Cryptosporangiales</taxon>
        <taxon>Cryptosporangiaceae</taxon>
        <taxon>Cryptosporangium</taxon>
    </lineage>
</organism>
<dbReference type="AlphaFoldDB" id="A0A1M7RGL7"/>
<evidence type="ECO:0000313" key="1">
    <source>
        <dbReference type="EMBL" id="SHN45404.1"/>
    </source>
</evidence>
<dbReference type="STRING" id="134849.SAMN05443668_11228"/>
<dbReference type="InterPro" id="IPR022291">
    <property type="entry name" value="Bacteriocin_synth_cyclodeHase"/>
</dbReference>
<reference evidence="1 2" key="1">
    <citation type="submission" date="2016-11" db="EMBL/GenBank/DDBJ databases">
        <authorList>
            <person name="Jaros S."/>
            <person name="Januszkiewicz K."/>
            <person name="Wedrychowicz H."/>
        </authorList>
    </citation>
    <scope>NUCLEOTIDE SEQUENCE [LARGE SCALE GENOMIC DNA]</scope>
    <source>
        <strain evidence="1 2">DSM 46144</strain>
    </source>
</reference>
<dbReference type="EMBL" id="FRCS01000012">
    <property type="protein sequence ID" value="SHN45404.1"/>
    <property type="molecule type" value="Genomic_DNA"/>
</dbReference>
<keyword evidence="2" id="KW-1185">Reference proteome</keyword>
<dbReference type="InterPro" id="IPR035985">
    <property type="entry name" value="Ubiquitin-activating_enz"/>
</dbReference>
<dbReference type="GO" id="GO:0008641">
    <property type="term" value="F:ubiquitin-like modifier activating enzyme activity"/>
    <property type="evidence" value="ECO:0007669"/>
    <property type="project" value="InterPro"/>
</dbReference>
<sequence length="332" mass="35801">MELRVGGSGAYEFVLTVLDAAARGSSVEDIRELFDGATRSNADALLEQLEQHRLLLADDEPDPDPPWETPLELFHWSAGASPGEVAQQLAKAHIAVIGVNEVSAALVSTLRAAGIGTVEVVNYPFLCNLRMLDESGEVSVDSWPADLGVPVAYDEWSEKDRSGLHCLVATSDFGGLDLMRVWNRYSLERDIPFLPVVLQDLVGYVGPLSVPGRAACFECAYLRQNANLDQREEMRSTEPLAFFGQGVTAAYHPALPAALGQFAALEISRLLGAWGSPRVIGALIEVDLLAPGLVCRPVLKLPRCPVCGEASARSTTEIFGRTFLPGTHEPHG</sequence>
<protein>
    <submittedName>
        <fullName evidence="1">Bacteriocin biosynthesis cyclodehydratase domain-containing protein</fullName>
    </submittedName>
</protein>
<accession>A0A1M7RGL7</accession>
<name>A0A1M7RGL7_9ACTN</name>
<dbReference type="SUPFAM" id="SSF69572">
    <property type="entry name" value="Activating enzymes of the ubiquitin-like proteins"/>
    <property type="match status" value="1"/>
</dbReference>
<dbReference type="Gene3D" id="3.40.50.720">
    <property type="entry name" value="NAD(P)-binding Rossmann-like Domain"/>
    <property type="match status" value="1"/>
</dbReference>
<dbReference type="Proteomes" id="UP000184440">
    <property type="component" value="Unassembled WGS sequence"/>
</dbReference>